<gene>
    <name evidence="2" type="ORF">HPP92_016333</name>
</gene>
<dbReference type="OrthoDB" id="1939353at2759"/>
<dbReference type="InterPro" id="IPR029175">
    <property type="entry name" value="EXOC2/Sec5"/>
</dbReference>
<reference evidence="2 3" key="1">
    <citation type="journal article" date="2020" name="Nat. Food">
        <title>A phased Vanilla planifolia genome enables genetic improvement of flavour and production.</title>
        <authorList>
            <person name="Hasing T."/>
            <person name="Tang H."/>
            <person name="Brym M."/>
            <person name="Khazi F."/>
            <person name="Huang T."/>
            <person name="Chambers A.H."/>
        </authorList>
    </citation>
    <scope>NUCLEOTIDE SEQUENCE [LARGE SCALE GENOMIC DNA]</scope>
    <source>
        <tissue evidence="2">Leaf</tissue>
    </source>
</reference>
<dbReference type="GO" id="GO:0015031">
    <property type="term" value="P:protein transport"/>
    <property type="evidence" value="ECO:0007669"/>
    <property type="project" value="UniProtKB-KW"/>
</dbReference>
<dbReference type="EMBL" id="JADCNM010000008">
    <property type="protein sequence ID" value="KAG0471787.1"/>
    <property type="molecule type" value="Genomic_DNA"/>
</dbReference>
<dbReference type="GO" id="GO:0006893">
    <property type="term" value="P:Golgi to plasma membrane transport"/>
    <property type="evidence" value="ECO:0007669"/>
    <property type="project" value="UniProtKB-UniRule"/>
</dbReference>
<evidence type="ECO:0000256" key="1">
    <source>
        <dbReference type="RuleBase" id="RU365069"/>
    </source>
</evidence>
<protein>
    <recommendedName>
        <fullName evidence="1">Exocyst complex component SEC5</fullName>
    </recommendedName>
</protein>
<comment type="similarity">
    <text evidence="1">Belongs to the SEC5 family.</text>
</comment>
<name>A0A835URZ0_VANPL</name>
<keyword evidence="1" id="KW-0653">Protein transport</keyword>
<keyword evidence="1" id="KW-0268">Exocytosis</keyword>
<comment type="caution">
    <text evidence="2">The sequence shown here is derived from an EMBL/GenBank/DDBJ whole genome shotgun (WGS) entry which is preliminary data.</text>
</comment>
<evidence type="ECO:0000313" key="2">
    <source>
        <dbReference type="EMBL" id="KAG0471787.1"/>
    </source>
</evidence>
<comment type="subunit">
    <text evidence="1">Component of the exocyst complex.</text>
</comment>
<keyword evidence="1" id="KW-0813">Transport</keyword>
<dbReference type="GO" id="GO:0006887">
    <property type="term" value="P:exocytosis"/>
    <property type="evidence" value="ECO:0007669"/>
    <property type="project" value="UniProtKB-KW"/>
</dbReference>
<dbReference type="Proteomes" id="UP000639772">
    <property type="component" value="Unassembled WGS sequence"/>
</dbReference>
<comment type="function">
    <text evidence="1">Component of the exocyst complex involved in the docking of exocytic vesicles with fusion sites on the plasma membrane.</text>
</comment>
<accession>A0A835URZ0</accession>
<organism evidence="2 3">
    <name type="scientific">Vanilla planifolia</name>
    <name type="common">Vanilla</name>
    <dbReference type="NCBI Taxonomy" id="51239"/>
    <lineage>
        <taxon>Eukaryota</taxon>
        <taxon>Viridiplantae</taxon>
        <taxon>Streptophyta</taxon>
        <taxon>Embryophyta</taxon>
        <taxon>Tracheophyta</taxon>
        <taxon>Spermatophyta</taxon>
        <taxon>Magnoliopsida</taxon>
        <taxon>Liliopsida</taxon>
        <taxon>Asparagales</taxon>
        <taxon>Orchidaceae</taxon>
        <taxon>Vanilloideae</taxon>
        <taxon>Vanilleae</taxon>
        <taxon>Vanilla</taxon>
    </lineage>
</organism>
<dbReference type="PANTHER" id="PTHR13043">
    <property type="entry name" value="EXOCYST COMPLEX COMPONENT SEC5"/>
    <property type="match status" value="1"/>
</dbReference>
<dbReference type="PANTHER" id="PTHR13043:SF1">
    <property type="entry name" value="EXOCYST COMPLEX COMPONENT 2"/>
    <property type="match status" value="1"/>
</dbReference>
<sequence>MADRGTPCFVFERMHSRVEPNRITMVNTSQFALMAPHRDVGEWIINAVYVGLGAGGRSLKQHSSTLIPWISVAEGLQVEEGEGFMENGGNGSWEDGRWRSLSEMRRLMKERLYMTGEEFDALRGRYIHMLTAVLIHHIPSFWRLALSVFSGKFAKVTAGNVALDSDVNAKHARSRSEEKAGDMKFESYSG</sequence>
<evidence type="ECO:0000313" key="3">
    <source>
        <dbReference type="Proteomes" id="UP000639772"/>
    </source>
</evidence>
<dbReference type="AlphaFoldDB" id="A0A835URZ0"/>
<dbReference type="GO" id="GO:0000145">
    <property type="term" value="C:exocyst"/>
    <property type="evidence" value="ECO:0007669"/>
    <property type="project" value="UniProtKB-UniRule"/>
</dbReference>
<proteinExistence type="inferred from homology"/>